<organism evidence="8 9">
    <name type="scientific">Sesamum alatum</name>
    <dbReference type="NCBI Taxonomy" id="300844"/>
    <lineage>
        <taxon>Eukaryota</taxon>
        <taxon>Viridiplantae</taxon>
        <taxon>Streptophyta</taxon>
        <taxon>Embryophyta</taxon>
        <taxon>Tracheophyta</taxon>
        <taxon>Spermatophyta</taxon>
        <taxon>Magnoliopsida</taxon>
        <taxon>eudicotyledons</taxon>
        <taxon>Gunneridae</taxon>
        <taxon>Pentapetalae</taxon>
        <taxon>asterids</taxon>
        <taxon>lamiids</taxon>
        <taxon>Lamiales</taxon>
        <taxon>Pedaliaceae</taxon>
        <taxon>Sesamum</taxon>
    </lineage>
</organism>
<keyword evidence="9" id="KW-1185">Reference proteome</keyword>
<evidence type="ECO:0000256" key="4">
    <source>
        <dbReference type="PROSITE-ProRule" id="PRU01343"/>
    </source>
</evidence>
<reference evidence="8" key="1">
    <citation type="submission" date="2020-06" db="EMBL/GenBank/DDBJ databases">
        <authorList>
            <person name="Li T."/>
            <person name="Hu X."/>
            <person name="Zhang T."/>
            <person name="Song X."/>
            <person name="Zhang H."/>
            <person name="Dai N."/>
            <person name="Sheng W."/>
            <person name="Hou X."/>
            <person name="Wei L."/>
        </authorList>
    </citation>
    <scope>NUCLEOTIDE SEQUENCE</scope>
    <source>
        <strain evidence="8">3651</strain>
        <tissue evidence="8">Leaf</tissue>
    </source>
</reference>
<dbReference type="EMBL" id="JACGWO010000006">
    <property type="protein sequence ID" value="KAK4424391.1"/>
    <property type="molecule type" value="Genomic_DNA"/>
</dbReference>
<feature type="transmembrane region" description="Helical" evidence="5">
    <location>
        <begin position="184"/>
        <end position="205"/>
    </location>
</feature>
<dbReference type="PANTHER" id="PTHR33248">
    <property type="entry name" value="ZINC ION-BINDING PROTEIN"/>
    <property type="match status" value="1"/>
</dbReference>
<sequence>MAVDMIVTRFLCLALTVVDARSMTLGSAHAGLACSVGLSWLVPIAKKLWGNCFRPSPFPVNKKVLVVLVIMNRLANNESQSHSTAESCTNTMGSDGSNVVRTCLCGVEVVVRTSWTNPNHGHRFRSCPGDGGYDGVFEWIDPPMCRRSKEVISSLLNRINNQDKLLKEYRQKLHVSEGREGKMMMYRLSWIVASIITLVLLIFYVRATIISMSGDGFLWQQNFLLRALDTINQRYVRPVASCPSSQRDIPSRTNQLPCRVMRIVRYKC</sequence>
<feature type="chain" id="PRO_5041985037" description="GRF-type domain-containing protein" evidence="6">
    <location>
        <begin position="21"/>
        <end position="268"/>
    </location>
</feature>
<dbReference type="PROSITE" id="PS51999">
    <property type="entry name" value="ZF_GRF"/>
    <property type="match status" value="1"/>
</dbReference>
<keyword evidence="6" id="KW-0732">Signal</keyword>
<evidence type="ECO:0000256" key="2">
    <source>
        <dbReference type="ARBA" id="ARBA00022771"/>
    </source>
</evidence>
<keyword evidence="1" id="KW-0479">Metal-binding</keyword>
<evidence type="ECO:0000256" key="5">
    <source>
        <dbReference type="SAM" id="Phobius"/>
    </source>
</evidence>
<evidence type="ECO:0000256" key="3">
    <source>
        <dbReference type="ARBA" id="ARBA00022833"/>
    </source>
</evidence>
<evidence type="ECO:0000256" key="6">
    <source>
        <dbReference type="SAM" id="SignalP"/>
    </source>
</evidence>
<protein>
    <recommendedName>
        <fullName evidence="7">GRF-type domain-containing protein</fullName>
    </recommendedName>
</protein>
<keyword evidence="3" id="KW-0862">Zinc</keyword>
<accession>A0AAE1Y614</accession>
<feature type="signal peptide" evidence="6">
    <location>
        <begin position="1"/>
        <end position="20"/>
    </location>
</feature>
<reference evidence="8" key="2">
    <citation type="journal article" date="2024" name="Plant">
        <title>Genomic evolution and insights into agronomic trait innovations of Sesamum species.</title>
        <authorList>
            <person name="Miao H."/>
            <person name="Wang L."/>
            <person name="Qu L."/>
            <person name="Liu H."/>
            <person name="Sun Y."/>
            <person name="Le M."/>
            <person name="Wang Q."/>
            <person name="Wei S."/>
            <person name="Zheng Y."/>
            <person name="Lin W."/>
            <person name="Duan Y."/>
            <person name="Cao H."/>
            <person name="Xiong S."/>
            <person name="Wang X."/>
            <person name="Wei L."/>
            <person name="Li C."/>
            <person name="Ma Q."/>
            <person name="Ju M."/>
            <person name="Zhao R."/>
            <person name="Li G."/>
            <person name="Mu C."/>
            <person name="Tian Q."/>
            <person name="Mei H."/>
            <person name="Zhang T."/>
            <person name="Gao T."/>
            <person name="Zhang H."/>
        </authorList>
    </citation>
    <scope>NUCLEOTIDE SEQUENCE</scope>
    <source>
        <strain evidence="8">3651</strain>
    </source>
</reference>
<evidence type="ECO:0000313" key="9">
    <source>
        <dbReference type="Proteomes" id="UP001293254"/>
    </source>
</evidence>
<dbReference type="InterPro" id="IPR010666">
    <property type="entry name" value="Znf_GRF"/>
</dbReference>
<keyword evidence="5" id="KW-0812">Transmembrane</keyword>
<evidence type="ECO:0000313" key="8">
    <source>
        <dbReference type="EMBL" id="KAK4424391.1"/>
    </source>
</evidence>
<dbReference type="Proteomes" id="UP001293254">
    <property type="component" value="Unassembled WGS sequence"/>
</dbReference>
<dbReference type="GO" id="GO:0008270">
    <property type="term" value="F:zinc ion binding"/>
    <property type="evidence" value="ECO:0007669"/>
    <property type="project" value="UniProtKB-KW"/>
</dbReference>
<keyword evidence="5" id="KW-0472">Membrane</keyword>
<keyword evidence="5" id="KW-1133">Transmembrane helix</keyword>
<comment type="caution">
    <text evidence="8">The sequence shown here is derived from an EMBL/GenBank/DDBJ whole genome shotgun (WGS) entry which is preliminary data.</text>
</comment>
<keyword evidence="2 4" id="KW-0863">Zinc-finger</keyword>
<proteinExistence type="predicted"/>
<dbReference type="AlphaFoldDB" id="A0AAE1Y614"/>
<evidence type="ECO:0000256" key="1">
    <source>
        <dbReference type="ARBA" id="ARBA00022723"/>
    </source>
</evidence>
<feature type="domain" description="GRF-type" evidence="7">
    <location>
        <begin position="103"/>
        <end position="143"/>
    </location>
</feature>
<gene>
    <name evidence="8" type="ORF">Salat_1632500</name>
</gene>
<evidence type="ECO:0000259" key="7">
    <source>
        <dbReference type="PROSITE" id="PS51999"/>
    </source>
</evidence>
<name>A0AAE1Y614_9LAMI</name>